<dbReference type="InterPro" id="IPR007471">
    <property type="entry name" value="N-end_Aminoacyl_Trfase_N"/>
</dbReference>
<dbReference type="RefSeq" id="WP_254100024.1">
    <property type="nucleotide sequence ID" value="NZ_JANATA010000009.1"/>
</dbReference>
<comment type="caution">
    <text evidence="7">The sequence shown here is derived from an EMBL/GenBank/DDBJ whole genome shotgun (WGS) entry which is preliminary data.</text>
</comment>
<proteinExistence type="inferred from homology"/>
<dbReference type="AlphaFoldDB" id="A0AA41X2B7"/>
<evidence type="ECO:0000259" key="5">
    <source>
        <dbReference type="Pfam" id="PF04376"/>
    </source>
</evidence>
<dbReference type="PANTHER" id="PTHR21367">
    <property type="entry name" value="ARGININE-TRNA-PROTEIN TRANSFERASE 1"/>
    <property type="match status" value="1"/>
</dbReference>
<dbReference type="InterPro" id="IPR016181">
    <property type="entry name" value="Acyl_CoA_acyltransferase"/>
</dbReference>
<dbReference type="PIRSF" id="PIRSF037208">
    <property type="entry name" value="ATE_pro_prd"/>
    <property type="match status" value="1"/>
</dbReference>
<feature type="domain" description="N-end aminoacyl transferase N-terminal" evidence="5">
    <location>
        <begin position="10"/>
        <end position="80"/>
    </location>
</feature>
<dbReference type="Proteomes" id="UP001165413">
    <property type="component" value="Unassembled WGS sequence"/>
</dbReference>
<evidence type="ECO:0000256" key="4">
    <source>
        <dbReference type="HAMAP-Rule" id="MF_00689"/>
    </source>
</evidence>
<keyword evidence="8" id="KW-1185">Reference proteome</keyword>
<accession>A0AA41X2B7</accession>
<dbReference type="GO" id="GO:0004057">
    <property type="term" value="F:arginyl-tRNA--protein transferase activity"/>
    <property type="evidence" value="ECO:0007669"/>
    <property type="project" value="InterPro"/>
</dbReference>
<dbReference type="PANTHER" id="PTHR21367:SF1">
    <property type="entry name" value="ARGINYL-TRNA--PROTEIN TRANSFERASE 1"/>
    <property type="match status" value="1"/>
</dbReference>
<evidence type="ECO:0000256" key="3">
    <source>
        <dbReference type="ARBA" id="ARBA00023315"/>
    </source>
</evidence>
<dbReference type="NCBIfam" id="NF002346">
    <property type="entry name" value="PRK01305.2-3"/>
    <property type="match status" value="1"/>
</dbReference>
<evidence type="ECO:0000256" key="1">
    <source>
        <dbReference type="ARBA" id="ARBA00022490"/>
    </source>
</evidence>
<comment type="catalytic activity">
    <reaction evidence="4">
        <text>N-terminal L-aspartyl-[protein] + L-leucyl-tRNA(Leu) = N-terminal L-leucyl-L-aspartyl-[protein] + tRNA(Leu) + H(+)</text>
        <dbReference type="Rhea" id="RHEA:50420"/>
        <dbReference type="Rhea" id="RHEA-COMP:9613"/>
        <dbReference type="Rhea" id="RHEA-COMP:9622"/>
        <dbReference type="Rhea" id="RHEA-COMP:12669"/>
        <dbReference type="Rhea" id="RHEA-COMP:12674"/>
        <dbReference type="ChEBI" id="CHEBI:15378"/>
        <dbReference type="ChEBI" id="CHEBI:64720"/>
        <dbReference type="ChEBI" id="CHEBI:78442"/>
        <dbReference type="ChEBI" id="CHEBI:78494"/>
        <dbReference type="ChEBI" id="CHEBI:133042"/>
        <dbReference type="EC" id="2.3.2.29"/>
    </reaction>
</comment>
<keyword evidence="3 4" id="KW-0012">Acyltransferase</keyword>
<name>A0AA41X2B7_9ALTE</name>
<dbReference type="HAMAP" id="MF_00689">
    <property type="entry name" value="Bpt"/>
    <property type="match status" value="1"/>
</dbReference>
<dbReference type="InterPro" id="IPR017138">
    <property type="entry name" value="Asp_Glu_LeuTrfase"/>
</dbReference>
<dbReference type="Pfam" id="PF04377">
    <property type="entry name" value="ATE_C"/>
    <property type="match status" value="1"/>
</dbReference>
<dbReference type="NCBIfam" id="NF002342">
    <property type="entry name" value="PRK01305.1-3"/>
    <property type="match status" value="1"/>
</dbReference>
<dbReference type="GO" id="GO:0071596">
    <property type="term" value="P:ubiquitin-dependent protein catabolic process via the N-end rule pathway"/>
    <property type="evidence" value="ECO:0007669"/>
    <property type="project" value="InterPro"/>
</dbReference>
<dbReference type="EMBL" id="JANATA010000009">
    <property type="protein sequence ID" value="MCP3428597.1"/>
    <property type="molecule type" value="Genomic_DNA"/>
</dbReference>
<dbReference type="EC" id="2.3.2.29" evidence="4"/>
<dbReference type="InterPro" id="IPR030700">
    <property type="entry name" value="N-end_Aminoacyl_Trfase"/>
</dbReference>
<dbReference type="NCBIfam" id="NF002341">
    <property type="entry name" value="PRK01305.1-1"/>
    <property type="match status" value="1"/>
</dbReference>
<dbReference type="GO" id="GO:0005737">
    <property type="term" value="C:cytoplasm"/>
    <property type="evidence" value="ECO:0007669"/>
    <property type="project" value="UniProtKB-SubCell"/>
</dbReference>
<comment type="subcellular location">
    <subcellularLocation>
        <location evidence="4">Cytoplasm</location>
    </subcellularLocation>
</comment>
<organism evidence="7 8">
    <name type="scientific">Opacimonas viscosa</name>
    <dbReference type="NCBI Taxonomy" id="2961944"/>
    <lineage>
        <taxon>Bacteria</taxon>
        <taxon>Pseudomonadati</taxon>
        <taxon>Pseudomonadota</taxon>
        <taxon>Gammaproteobacteria</taxon>
        <taxon>Alteromonadales</taxon>
        <taxon>Alteromonadaceae</taxon>
        <taxon>Opacimonas</taxon>
    </lineage>
</organism>
<reference evidence="7" key="1">
    <citation type="submission" date="2022-07" db="EMBL/GenBank/DDBJ databases">
        <title>Characterization of the Novel Bacterium Alteromonas immobilis LMIT006 and Alteromonas gregis LMIT007.</title>
        <authorList>
            <person name="Lin X."/>
        </authorList>
    </citation>
    <scope>NUCLEOTIDE SEQUENCE</scope>
    <source>
        <strain evidence="7">LMIT007</strain>
    </source>
</reference>
<dbReference type="NCBIfam" id="NF002345">
    <property type="entry name" value="PRK01305.2-2"/>
    <property type="match status" value="1"/>
</dbReference>
<evidence type="ECO:0000259" key="6">
    <source>
        <dbReference type="Pfam" id="PF04377"/>
    </source>
</evidence>
<keyword evidence="1 4" id="KW-0963">Cytoplasm</keyword>
<evidence type="ECO:0000256" key="2">
    <source>
        <dbReference type="ARBA" id="ARBA00022679"/>
    </source>
</evidence>
<comment type="function">
    <text evidence="4">Functions in the N-end rule pathway of protein degradation where it conjugates Leu from its aminoacyl-tRNA to the N-termini of proteins containing an N-terminal aspartate or glutamate.</text>
</comment>
<dbReference type="GO" id="GO:0008914">
    <property type="term" value="F:leucyl-tRNA--protein transferase activity"/>
    <property type="evidence" value="ECO:0007669"/>
    <property type="project" value="UniProtKB-UniRule"/>
</dbReference>
<dbReference type="SUPFAM" id="SSF55729">
    <property type="entry name" value="Acyl-CoA N-acyltransferases (Nat)"/>
    <property type="match status" value="1"/>
</dbReference>
<dbReference type="InterPro" id="IPR007472">
    <property type="entry name" value="N-end_Aminoacyl_Trfase_C"/>
</dbReference>
<dbReference type="Pfam" id="PF04376">
    <property type="entry name" value="ATE_N"/>
    <property type="match status" value="1"/>
</dbReference>
<sequence length="237" mass="27806">MKFGITQPFPCNYLPDRDEQLLVHIPVAELPESKAYDKLIHSGFRRSGEQIYRPHCAQCNACQSIRVLTYEFTPSKSQKRILRKNRDIKIIVNDVNVSSLLQEQDDYFALYARYITQRHQDGSMYPPNKPNFVQFLSCAWQSPMLLEAWLDDTLIAVAVTDRTVMGLSAFYTYFAPEHDERSLGVFMVLQQIQLCQSLQKPYLFLGYQIDACQKMNYKTKYRPYERFNGEYWVPNPQ</sequence>
<comment type="similarity">
    <text evidence="4">Belongs to the R-transferase family. Bpt subfamily.</text>
</comment>
<evidence type="ECO:0000313" key="8">
    <source>
        <dbReference type="Proteomes" id="UP001165413"/>
    </source>
</evidence>
<evidence type="ECO:0000313" key="7">
    <source>
        <dbReference type="EMBL" id="MCP3428597.1"/>
    </source>
</evidence>
<comment type="catalytic activity">
    <reaction evidence="4">
        <text>N-terminal L-glutamyl-[protein] + L-leucyl-tRNA(Leu) = N-terminal L-leucyl-L-glutamyl-[protein] + tRNA(Leu) + H(+)</text>
        <dbReference type="Rhea" id="RHEA:50412"/>
        <dbReference type="Rhea" id="RHEA-COMP:9613"/>
        <dbReference type="Rhea" id="RHEA-COMP:9622"/>
        <dbReference type="Rhea" id="RHEA-COMP:12664"/>
        <dbReference type="Rhea" id="RHEA-COMP:12668"/>
        <dbReference type="ChEBI" id="CHEBI:15378"/>
        <dbReference type="ChEBI" id="CHEBI:64721"/>
        <dbReference type="ChEBI" id="CHEBI:78442"/>
        <dbReference type="ChEBI" id="CHEBI:78494"/>
        <dbReference type="ChEBI" id="CHEBI:133041"/>
        <dbReference type="EC" id="2.3.2.29"/>
    </reaction>
</comment>
<protein>
    <recommendedName>
        <fullName evidence="4">Aspartate/glutamate leucyltransferase</fullName>
        <ecNumber evidence="4">2.3.2.29</ecNumber>
    </recommendedName>
</protein>
<gene>
    <name evidence="4" type="primary">bpt</name>
    <name evidence="7" type="ORF">NLF92_06520</name>
</gene>
<keyword evidence="2 4" id="KW-0808">Transferase</keyword>
<feature type="domain" description="N-end rule aminoacyl transferase C-terminal" evidence="6">
    <location>
        <begin position="107"/>
        <end position="227"/>
    </location>
</feature>